<evidence type="ECO:0000256" key="1">
    <source>
        <dbReference type="ARBA" id="ARBA00022553"/>
    </source>
</evidence>
<dbReference type="Proteomes" id="UP000751518">
    <property type="component" value="Unassembled WGS sequence"/>
</dbReference>
<dbReference type="PROSITE" id="PS50110">
    <property type="entry name" value="RESPONSE_REGULATORY"/>
    <property type="match status" value="1"/>
</dbReference>
<evidence type="ECO:0000313" key="5">
    <source>
        <dbReference type="Proteomes" id="UP000751518"/>
    </source>
</evidence>
<dbReference type="Pfam" id="PF00072">
    <property type="entry name" value="Response_reg"/>
    <property type="match status" value="1"/>
</dbReference>
<dbReference type="PANTHER" id="PTHR44591:SF3">
    <property type="entry name" value="RESPONSE REGULATORY DOMAIN-CONTAINING PROTEIN"/>
    <property type="match status" value="1"/>
</dbReference>
<protein>
    <submittedName>
        <fullName evidence="4">Response regulator</fullName>
    </submittedName>
</protein>
<dbReference type="GO" id="GO:0000160">
    <property type="term" value="P:phosphorelay signal transduction system"/>
    <property type="evidence" value="ECO:0007669"/>
    <property type="project" value="InterPro"/>
</dbReference>
<name>A0A955RS98_UNCKA</name>
<evidence type="ECO:0000313" key="4">
    <source>
        <dbReference type="EMBL" id="MCA9392365.1"/>
    </source>
</evidence>
<dbReference type="CDD" id="cd00156">
    <property type="entry name" value="REC"/>
    <property type="match status" value="1"/>
</dbReference>
<dbReference type="SUPFAM" id="SSF52172">
    <property type="entry name" value="CheY-like"/>
    <property type="match status" value="1"/>
</dbReference>
<evidence type="ECO:0000256" key="2">
    <source>
        <dbReference type="PROSITE-ProRule" id="PRU00169"/>
    </source>
</evidence>
<comment type="caution">
    <text evidence="4">The sequence shown here is derived from an EMBL/GenBank/DDBJ whole genome shotgun (WGS) entry which is preliminary data.</text>
</comment>
<dbReference type="EMBL" id="JAGQKZ010000044">
    <property type="protein sequence ID" value="MCA9392365.1"/>
    <property type="molecule type" value="Genomic_DNA"/>
</dbReference>
<feature type="domain" description="Response regulatory" evidence="3">
    <location>
        <begin position="17"/>
        <end position="132"/>
    </location>
</feature>
<dbReference type="InterPro" id="IPR001789">
    <property type="entry name" value="Sig_transdc_resp-reg_receiver"/>
</dbReference>
<dbReference type="PANTHER" id="PTHR44591">
    <property type="entry name" value="STRESS RESPONSE REGULATOR PROTEIN 1"/>
    <property type="match status" value="1"/>
</dbReference>
<proteinExistence type="predicted"/>
<reference evidence="4" key="1">
    <citation type="submission" date="2020-04" db="EMBL/GenBank/DDBJ databases">
        <authorList>
            <person name="Zhang T."/>
        </authorList>
    </citation>
    <scope>NUCLEOTIDE SEQUENCE</scope>
    <source>
        <strain evidence="4">HKST-UBA03</strain>
    </source>
</reference>
<comment type="caution">
    <text evidence="2">Lacks conserved residue(s) required for the propagation of feature annotation.</text>
</comment>
<dbReference type="InterPro" id="IPR050595">
    <property type="entry name" value="Bact_response_regulator"/>
</dbReference>
<accession>A0A955RS98</accession>
<dbReference type="SMART" id="SM00448">
    <property type="entry name" value="REC"/>
    <property type="match status" value="1"/>
</dbReference>
<dbReference type="InterPro" id="IPR011006">
    <property type="entry name" value="CheY-like_superfamily"/>
</dbReference>
<feature type="non-terminal residue" evidence="4">
    <location>
        <position position="163"/>
    </location>
</feature>
<keyword evidence="1" id="KW-0597">Phosphoprotein</keyword>
<dbReference type="AlphaFoldDB" id="A0A955RS98"/>
<gene>
    <name evidence="4" type="ORF">KC614_04160</name>
</gene>
<sequence>MDQTSENNSGTAPSEFRILIVNGEDFLRWLYVDLFSKQGFTVEEADNGLYALRMAKSKRYDLILSNLSLPKMHGIDVLKNLKQDKADYGKFVFIASYSQIVIIEQAFKAGVDGYIEASRYSPQQILDYCFQQGYLPSQLSREPTEAARKDVSKWIQGVDHDKK</sequence>
<dbReference type="Gene3D" id="3.40.50.2300">
    <property type="match status" value="1"/>
</dbReference>
<evidence type="ECO:0000259" key="3">
    <source>
        <dbReference type="PROSITE" id="PS50110"/>
    </source>
</evidence>
<reference evidence="4" key="2">
    <citation type="journal article" date="2021" name="Microbiome">
        <title>Successional dynamics and alternative stable states in a saline activated sludge microbial community over 9 years.</title>
        <authorList>
            <person name="Wang Y."/>
            <person name="Ye J."/>
            <person name="Ju F."/>
            <person name="Liu L."/>
            <person name="Boyd J.A."/>
            <person name="Deng Y."/>
            <person name="Parks D.H."/>
            <person name="Jiang X."/>
            <person name="Yin X."/>
            <person name="Woodcroft B.J."/>
            <person name="Tyson G.W."/>
            <person name="Hugenholtz P."/>
            <person name="Polz M.F."/>
            <person name="Zhang T."/>
        </authorList>
    </citation>
    <scope>NUCLEOTIDE SEQUENCE</scope>
    <source>
        <strain evidence="4">HKST-UBA03</strain>
    </source>
</reference>
<organism evidence="4 5">
    <name type="scientific">candidate division WWE3 bacterium</name>
    <dbReference type="NCBI Taxonomy" id="2053526"/>
    <lineage>
        <taxon>Bacteria</taxon>
        <taxon>Katanobacteria</taxon>
    </lineage>
</organism>